<dbReference type="Pfam" id="PF13429">
    <property type="entry name" value="TPR_15"/>
    <property type="match status" value="1"/>
</dbReference>
<feature type="repeat" description="TPR" evidence="3">
    <location>
        <begin position="171"/>
        <end position="204"/>
    </location>
</feature>
<dbReference type="SUPFAM" id="SSF48452">
    <property type="entry name" value="TPR-like"/>
    <property type="match status" value="2"/>
</dbReference>
<protein>
    <submittedName>
        <fullName evidence="4">Tetratricopeptide repeat-containing protein</fullName>
    </submittedName>
</protein>
<dbReference type="PROSITE" id="PS50005">
    <property type="entry name" value="TPR"/>
    <property type="match status" value="3"/>
</dbReference>
<keyword evidence="1" id="KW-0677">Repeat</keyword>
<dbReference type="PANTHER" id="PTHR45586">
    <property type="entry name" value="TPR REPEAT-CONTAINING PROTEIN PA4667"/>
    <property type="match status" value="1"/>
</dbReference>
<proteinExistence type="predicted"/>
<reference evidence="5" key="1">
    <citation type="submission" date="2016-10" db="EMBL/GenBank/DDBJ databases">
        <authorList>
            <person name="Varghese N."/>
            <person name="Submissions S."/>
        </authorList>
    </citation>
    <scope>NUCLEOTIDE SEQUENCE [LARGE SCALE GENOMIC DNA]</scope>
    <source>
        <strain evidence="5">DSM 22530</strain>
    </source>
</reference>
<evidence type="ECO:0000313" key="4">
    <source>
        <dbReference type="EMBL" id="SFE45902.1"/>
    </source>
</evidence>
<keyword evidence="5" id="KW-1185">Reference proteome</keyword>
<feature type="repeat" description="TPR" evidence="3">
    <location>
        <begin position="270"/>
        <end position="303"/>
    </location>
</feature>
<dbReference type="Pfam" id="PF25058">
    <property type="entry name" value="ARM_TT21"/>
    <property type="match status" value="1"/>
</dbReference>
<evidence type="ECO:0000256" key="3">
    <source>
        <dbReference type="PROSITE-ProRule" id="PRU00339"/>
    </source>
</evidence>
<dbReference type="Gene3D" id="1.25.40.10">
    <property type="entry name" value="Tetratricopeptide repeat domain"/>
    <property type="match status" value="3"/>
</dbReference>
<dbReference type="EMBL" id="FOMR01000017">
    <property type="protein sequence ID" value="SFE45902.1"/>
    <property type="molecule type" value="Genomic_DNA"/>
</dbReference>
<gene>
    <name evidence="4" type="ORF">SAMN05216238_11718</name>
</gene>
<dbReference type="Pfam" id="PF13181">
    <property type="entry name" value="TPR_8"/>
    <property type="match status" value="1"/>
</dbReference>
<dbReference type="OrthoDB" id="2080803at2"/>
<dbReference type="InterPro" id="IPR019734">
    <property type="entry name" value="TPR_rpt"/>
</dbReference>
<dbReference type="AlphaFoldDB" id="A0A1I2APS3"/>
<evidence type="ECO:0000313" key="5">
    <source>
        <dbReference type="Proteomes" id="UP000199474"/>
    </source>
</evidence>
<dbReference type="RefSeq" id="WP_090087546.1">
    <property type="nucleotide sequence ID" value="NZ_FOMR01000017.1"/>
</dbReference>
<name>A0A1I2APS3_9BACI</name>
<feature type="repeat" description="TPR" evidence="3">
    <location>
        <begin position="135"/>
        <end position="168"/>
    </location>
</feature>
<sequence length="421" mass="48907">MDTTIMEAVNLMESKQSDKAIALLEDYLPQADDEEKFTIAELFVQWGFLAEATDILLELTQRFPNESEIKIMLADVYIEQDNDEEAINLLNEVGEDDPDYLQALMQLADLYQAQGLFEVAEQKLLAAKQVEPNEPVIDFALGELLFSTGNYRQAITYYEKILPYAKEIANVPINDRMAEAYAASGEYETALETYQDIDSEDPDTLFKYGFTALHAGRRDIAIQAWKHVIEQDMYYHTAYYQLAKAYEDEEMIEKAYETAKQGIQVDEFNKELYFFAGSMAHQMGNEEESEHWVREAITLDPDYKEAILFLIELFKQQENNESIVELINEITKMGASDPLYEWELARAYSETELYENALKHYQQAYNTLNHDSDFLKEYGYFLTEEGRIDTAIKVFDLYLKQQPLDTEVDEYVQRLKETKNL</sequence>
<accession>A0A1I2APS3</accession>
<dbReference type="InterPro" id="IPR051012">
    <property type="entry name" value="CellSynth/LPSAsmb/PSIAsmb"/>
</dbReference>
<dbReference type="Proteomes" id="UP000199474">
    <property type="component" value="Unassembled WGS sequence"/>
</dbReference>
<dbReference type="SMART" id="SM00028">
    <property type="entry name" value="TPR"/>
    <property type="match status" value="7"/>
</dbReference>
<evidence type="ECO:0000256" key="2">
    <source>
        <dbReference type="ARBA" id="ARBA00022803"/>
    </source>
</evidence>
<organism evidence="4 5">
    <name type="scientific">Lentibacillus persicus</name>
    <dbReference type="NCBI Taxonomy" id="640948"/>
    <lineage>
        <taxon>Bacteria</taxon>
        <taxon>Bacillati</taxon>
        <taxon>Bacillota</taxon>
        <taxon>Bacilli</taxon>
        <taxon>Bacillales</taxon>
        <taxon>Bacillaceae</taxon>
        <taxon>Lentibacillus</taxon>
    </lineage>
</organism>
<dbReference type="STRING" id="640948.SAMN05216238_11718"/>
<dbReference type="PANTHER" id="PTHR45586:SF1">
    <property type="entry name" value="LIPOPOLYSACCHARIDE ASSEMBLY PROTEIN B"/>
    <property type="match status" value="1"/>
</dbReference>
<evidence type="ECO:0000256" key="1">
    <source>
        <dbReference type="ARBA" id="ARBA00022737"/>
    </source>
</evidence>
<dbReference type="InterPro" id="IPR011990">
    <property type="entry name" value="TPR-like_helical_dom_sf"/>
</dbReference>
<keyword evidence="2 3" id="KW-0802">TPR repeat</keyword>